<sequence>MRTSVTFAVRRNLADGTFEQCGTGSVRPRGMVNGVRLGCFPQFYDALSHNPPDIVVTL</sequence>
<evidence type="ECO:0000313" key="1">
    <source>
        <dbReference type="EMBL" id="MBF8377337.1"/>
    </source>
</evidence>
<reference evidence="1 2" key="1">
    <citation type="submission" date="2020-11" db="EMBL/GenBank/DDBJ databases">
        <title>Genomic insight of Alicyclobacillus mali FL 18 reveals a new arsenic-resistant strain, with potential in environmental biotechnology.</title>
        <authorList>
            <person name="Fiorentino G."/>
            <person name="Gallo G."/>
            <person name="Aulitto M."/>
        </authorList>
    </citation>
    <scope>NUCLEOTIDE SEQUENCE [LARGE SCALE GENOMIC DNA]</scope>
    <source>
        <strain evidence="1 2">FL 18</strain>
    </source>
</reference>
<dbReference type="RefSeq" id="WP_195867341.1">
    <property type="nucleotide sequence ID" value="NZ_JADPKZ010000035.1"/>
</dbReference>
<name>A0ABS0F209_9BACL</name>
<gene>
    <name evidence="1" type="ORF">IW967_05555</name>
</gene>
<organism evidence="1 2">
    <name type="scientific">Alicyclobacillus mali</name>
    <name type="common">ex Roth et al. 2021</name>
    <dbReference type="NCBI Taxonomy" id="1123961"/>
    <lineage>
        <taxon>Bacteria</taxon>
        <taxon>Bacillati</taxon>
        <taxon>Bacillota</taxon>
        <taxon>Bacilli</taxon>
        <taxon>Bacillales</taxon>
        <taxon>Alicyclobacillaceae</taxon>
        <taxon>Alicyclobacillus</taxon>
    </lineage>
</organism>
<comment type="caution">
    <text evidence="1">The sequence shown here is derived from an EMBL/GenBank/DDBJ whole genome shotgun (WGS) entry which is preliminary data.</text>
</comment>
<dbReference type="EMBL" id="JADPKZ010000035">
    <property type="protein sequence ID" value="MBF8377337.1"/>
    <property type="molecule type" value="Genomic_DNA"/>
</dbReference>
<evidence type="ECO:0000313" key="2">
    <source>
        <dbReference type="Proteomes" id="UP000642910"/>
    </source>
</evidence>
<accession>A0ABS0F209</accession>
<keyword evidence="2" id="KW-1185">Reference proteome</keyword>
<proteinExistence type="predicted"/>
<dbReference type="Proteomes" id="UP000642910">
    <property type="component" value="Unassembled WGS sequence"/>
</dbReference>
<protein>
    <submittedName>
        <fullName evidence="1">Uncharacterized protein</fullName>
    </submittedName>
</protein>